<evidence type="ECO:0000313" key="2">
    <source>
        <dbReference type="EnsemblMetazoa" id="CJA11062b.1"/>
    </source>
</evidence>
<dbReference type="Proteomes" id="UP000005237">
    <property type="component" value="Unassembled WGS sequence"/>
</dbReference>
<proteinExistence type="predicted"/>
<evidence type="ECO:0000313" key="3">
    <source>
        <dbReference type="Proteomes" id="UP000005237"/>
    </source>
</evidence>
<evidence type="ECO:0000256" key="1">
    <source>
        <dbReference type="SAM" id="MobiDB-lite"/>
    </source>
</evidence>
<organism evidence="2 3">
    <name type="scientific">Caenorhabditis japonica</name>
    <dbReference type="NCBI Taxonomy" id="281687"/>
    <lineage>
        <taxon>Eukaryota</taxon>
        <taxon>Metazoa</taxon>
        <taxon>Ecdysozoa</taxon>
        <taxon>Nematoda</taxon>
        <taxon>Chromadorea</taxon>
        <taxon>Rhabditida</taxon>
        <taxon>Rhabditina</taxon>
        <taxon>Rhabditomorpha</taxon>
        <taxon>Rhabditoidea</taxon>
        <taxon>Rhabditidae</taxon>
        <taxon>Peloderinae</taxon>
        <taxon>Caenorhabditis</taxon>
    </lineage>
</organism>
<protein>
    <submittedName>
        <fullName evidence="2">Uncharacterized protein</fullName>
    </submittedName>
</protein>
<keyword evidence="3" id="KW-1185">Reference proteome</keyword>
<reference evidence="2" key="2">
    <citation type="submission" date="2022-06" db="UniProtKB">
        <authorList>
            <consortium name="EnsemblMetazoa"/>
        </authorList>
    </citation>
    <scope>IDENTIFICATION</scope>
    <source>
        <strain evidence="2">DF5081</strain>
    </source>
</reference>
<name>A0A8R1DTR6_CAEJA</name>
<sequence length="37" mass="4271">MRPDSHSQKWHAVTKTNGKYDQQAAANDGRQRKESKD</sequence>
<dbReference type="EnsemblMetazoa" id="CJA11062b.1">
    <property type="protein sequence ID" value="CJA11062b.1"/>
    <property type="gene ID" value="WBGene00130266"/>
</dbReference>
<accession>A0A8R1DTR6</accession>
<feature type="region of interest" description="Disordered" evidence="1">
    <location>
        <begin position="1"/>
        <end position="37"/>
    </location>
</feature>
<reference evidence="3" key="1">
    <citation type="submission" date="2010-08" db="EMBL/GenBank/DDBJ databases">
        <authorList>
            <consortium name="Caenorhabditis japonica Sequencing Consortium"/>
            <person name="Wilson R.K."/>
        </authorList>
    </citation>
    <scope>NUCLEOTIDE SEQUENCE [LARGE SCALE GENOMIC DNA]</scope>
    <source>
        <strain evidence="3">DF5081</strain>
    </source>
</reference>